<name>A0ABY8SVW2_9BURK</name>
<accession>A0ABY8SVW2</accession>
<dbReference type="RefSeq" id="WP_283487535.1">
    <property type="nucleotide sequence ID" value="NZ_CP125947.1"/>
</dbReference>
<feature type="domain" description="HTH lysR-type" evidence="6">
    <location>
        <begin position="8"/>
        <end position="65"/>
    </location>
</feature>
<proteinExistence type="inferred from homology"/>
<evidence type="ECO:0000256" key="2">
    <source>
        <dbReference type="ARBA" id="ARBA00023015"/>
    </source>
</evidence>
<keyword evidence="2" id="KW-0805">Transcription regulation</keyword>
<dbReference type="InterPro" id="IPR050389">
    <property type="entry name" value="LysR-type_TF"/>
</dbReference>
<keyword evidence="3" id="KW-0238">DNA-binding</keyword>
<dbReference type="InterPro" id="IPR036390">
    <property type="entry name" value="WH_DNA-bd_sf"/>
</dbReference>
<sequence length="335" mass="37151">MSRSEDPFDTYLLRVLCTLISEKSVSRAAIRLNQSQPAISAALRRLRAIFNDPLLVRDKNRMVPTARALQAVEQARAALGLIDGLLTSGKEFSAGTTQQRFTIATPDYLAPPFMARVVQLMRAQAPGARLVMLPLGQNFDYEQALQSGEVDIVIGNWPSPPEHLHMSTLIEDEVVCLLDETHPLAAQGALTTELYLQASHVVFTPYSPDQRGVVETSLGTMRVSRDGRVQCTHFSLAPDLLVGTDLLLTTSRHFAAYHARRLPLAMVPLPMGARTMRFYQLWHSSRHRDASHIWLRGLLSQASQVLAELIPLSNHSSTGRRSEGSTDVRRAKPTK</sequence>
<dbReference type="PRINTS" id="PR00039">
    <property type="entry name" value="HTHLYSR"/>
</dbReference>
<comment type="similarity">
    <text evidence="1">Belongs to the LysR transcriptional regulatory family.</text>
</comment>
<dbReference type="Pfam" id="PF00126">
    <property type="entry name" value="HTH_1"/>
    <property type="match status" value="1"/>
</dbReference>
<dbReference type="SUPFAM" id="SSF46785">
    <property type="entry name" value="Winged helix' DNA-binding domain"/>
    <property type="match status" value="1"/>
</dbReference>
<dbReference type="EMBL" id="CP125947">
    <property type="protein sequence ID" value="WHS66459.1"/>
    <property type="molecule type" value="Genomic_DNA"/>
</dbReference>
<dbReference type="PANTHER" id="PTHR30118:SF6">
    <property type="entry name" value="HTH-TYPE TRANSCRIPTIONAL REGULATOR LEUO"/>
    <property type="match status" value="1"/>
</dbReference>
<evidence type="ECO:0000313" key="8">
    <source>
        <dbReference type="Proteomes" id="UP001240697"/>
    </source>
</evidence>
<evidence type="ECO:0000256" key="5">
    <source>
        <dbReference type="SAM" id="MobiDB-lite"/>
    </source>
</evidence>
<keyword evidence="8" id="KW-1185">Reference proteome</keyword>
<dbReference type="Proteomes" id="UP001240697">
    <property type="component" value="Chromosome"/>
</dbReference>
<dbReference type="InterPro" id="IPR036388">
    <property type="entry name" value="WH-like_DNA-bd_sf"/>
</dbReference>
<evidence type="ECO:0000259" key="6">
    <source>
        <dbReference type="PROSITE" id="PS50931"/>
    </source>
</evidence>
<dbReference type="InterPro" id="IPR000847">
    <property type="entry name" value="LysR_HTH_N"/>
</dbReference>
<dbReference type="Gene3D" id="3.40.190.10">
    <property type="entry name" value="Periplasmic binding protein-like II"/>
    <property type="match status" value="2"/>
</dbReference>
<reference evidence="7 8" key="1">
    <citation type="submission" date="2023-05" db="EMBL/GenBank/DDBJ databases">
        <authorList>
            <person name="Yin Y."/>
            <person name="Lu Z."/>
        </authorList>
    </citation>
    <scope>NUCLEOTIDE SEQUENCE [LARGE SCALE GENOMIC DNA]</scope>
    <source>
        <strain evidence="7 8">ZM22</strain>
    </source>
</reference>
<evidence type="ECO:0000313" key="7">
    <source>
        <dbReference type="EMBL" id="WHS66459.1"/>
    </source>
</evidence>
<dbReference type="Gene3D" id="1.10.10.10">
    <property type="entry name" value="Winged helix-like DNA-binding domain superfamily/Winged helix DNA-binding domain"/>
    <property type="match status" value="1"/>
</dbReference>
<dbReference type="SUPFAM" id="SSF53850">
    <property type="entry name" value="Periplasmic binding protein-like II"/>
    <property type="match status" value="1"/>
</dbReference>
<dbReference type="PROSITE" id="PS50931">
    <property type="entry name" value="HTH_LYSR"/>
    <property type="match status" value="1"/>
</dbReference>
<organism evidence="7 8">
    <name type="scientific">Comamonas resistens</name>
    <dbReference type="NCBI Taxonomy" id="3046670"/>
    <lineage>
        <taxon>Bacteria</taxon>
        <taxon>Pseudomonadati</taxon>
        <taxon>Pseudomonadota</taxon>
        <taxon>Betaproteobacteria</taxon>
        <taxon>Burkholderiales</taxon>
        <taxon>Comamonadaceae</taxon>
        <taxon>Comamonas</taxon>
    </lineage>
</organism>
<evidence type="ECO:0000256" key="3">
    <source>
        <dbReference type="ARBA" id="ARBA00023125"/>
    </source>
</evidence>
<feature type="region of interest" description="Disordered" evidence="5">
    <location>
        <begin position="315"/>
        <end position="335"/>
    </location>
</feature>
<dbReference type="Pfam" id="PF03466">
    <property type="entry name" value="LysR_substrate"/>
    <property type="match status" value="1"/>
</dbReference>
<evidence type="ECO:0000256" key="1">
    <source>
        <dbReference type="ARBA" id="ARBA00009437"/>
    </source>
</evidence>
<gene>
    <name evidence="7" type="ORF">QMY55_04780</name>
</gene>
<dbReference type="InterPro" id="IPR005119">
    <property type="entry name" value="LysR_subst-bd"/>
</dbReference>
<keyword evidence="4" id="KW-0804">Transcription</keyword>
<evidence type="ECO:0000256" key="4">
    <source>
        <dbReference type="ARBA" id="ARBA00023163"/>
    </source>
</evidence>
<feature type="compositionally biased region" description="Basic and acidic residues" evidence="5">
    <location>
        <begin position="320"/>
        <end position="335"/>
    </location>
</feature>
<dbReference type="PANTHER" id="PTHR30118">
    <property type="entry name" value="HTH-TYPE TRANSCRIPTIONAL REGULATOR LEUO-RELATED"/>
    <property type="match status" value="1"/>
</dbReference>
<protein>
    <submittedName>
        <fullName evidence="7">LysR family transcriptional regulator</fullName>
    </submittedName>
</protein>